<comment type="function">
    <text evidence="5">Involved in transvection phenomena (= synapsis-dependent gene expression), where the synaptic pairing of chromosomes carrying genes with which zeste interacts influences the expression of these genes. Zeste binds to DNA and stimulates transcription from a nearby promoter.</text>
</comment>
<name>A0A9B0BY01_BOMTE</name>
<organism evidence="8 9">
    <name type="scientific">Bombus terrestris</name>
    <name type="common">Buff-tailed bumblebee</name>
    <name type="synonym">Apis terrestris</name>
    <dbReference type="NCBI Taxonomy" id="30195"/>
    <lineage>
        <taxon>Eukaryota</taxon>
        <taxon>Metazoa</taxon>
        <taxon>Ecdysozoa</taxon>
        <taxon>Arthropoda</taxon>
        <taxon>Hexapoda</taxon>
        <taxon>Insecta</taxon>
        <taxon>Pterygota</taxon>
        <taxon>Neoptera</taxon>
        <taxon>Endopterygota</taxon>
        <taxon>Hymenoptera</taxon>
        <taxon>Apocrita</taxon>
        <taxon>Aculeata</taxon>
        <taxon>Apoidea</taxon>
        <taxon>Anthophila</taxon>
        <taxon>Apidae</taxon>
        <taxon>Bombus</taxon>
        <taxon>Bombus</taxon>
    </lineage>
</organism>
<dbReference type="InterPro" id="IPR028002">
    <property type="entry name" value="Myb_DNA-bind_5"/>
</dbReference>
<feature type="region of interest" description="Disordered" evidence="6">
    <location>
        <begin position="197"/>
        <end position="223"/>
    </location>
</feature>
<evidence type="ECO:0000259" key="7">
    <source>
        <dbReference type="SMART" id="SM00717"/>
    </source>
</evidence>
<evidence type="ECO:0000256" key="3">
    <source>
        <dbReference type="ARBA" id="ARBA00023015"/>
    </source>
</evidence>
<keyword evidence="4" id="KW-0804">Transcription</keyword>
<dbReference type="SMART" id="SM00717">
    <property type="entry name" value="SANT"/>
    <property type="match status" value="1"/>
</dbReference>
<dbReference type="RefSeq" id="XP_003397719.2">
    <property type="nucleotide sequence ID" value="XM_003397671.4"/>
</dbReference>
<dbReference type="Pfam" id="PF13873">
    <property type="entry name" value="Myb_DNA-bind_5"/>
    <property type="match status" value="1"/>
</dbReference>
<evidence type="ECO:0000256" key="1">
    <source>
        <dbReference type="ARBA" id="ARBA00011764"/>
    </source>
</evidence>
<evidence type="ECO:0000256" key="4">
    <source>
        <dbReference type="ARBA" id="ARBA00023163"/>
    </source>
</evidence>
<evidence type="ECO:0000313" key="8">
    <source>
        <dbReference type="Proteomes" id="UP000835206"/>
    </source>
</evidence>
<feature type="domain" description="Myb-like" evidence="7">
    <location>
        <begin position="48"/>
        <end position="119"/>
    </location>
</feature>
<sequence>MLREIVQGIYISRASLVALVVRNKQWKTAVIVERLFCAKMASSSLKSTRKTYSFEEREILITLINKYEDIEDKRSDPISMYKRKSAWSQLANEYNSMVGPQAIRSAVQLRRCWENMKACKRNREEKKLRGISRSFCHLSKDHTRSKSWENRNPMAEVPIPTGTVGLPPNVVFEPKESEPFTLQTVCTIKPSKQFSKEENNYKDSDSVKSKIDSNSLSHGSVTDCFDKSKNDLDSLMVEKLDKDELPEKNRIIFKSNATQTFISPSIVHEQPRRTKRSLHKEEELHVLALSEAQMKVDIAAMLKEEARIKLEEAHYRKEEARLRMLLFTYKLDRIKED</sequence>
<gene>
    <name evidence="9" type="primary">LOC100647384</name>
</gene>
<proteinExistence type="predicted"/>
<reference evidence="9" key="1">
    <citation type="submission" date="2025-08" db="UniProtKB">
        <authorList>
            <consortium name="RefSeq"/>
        </authorList>
    </citation>
    <scope>IDENTIFICATION</scope>
</reference>
<dbReference type="KEGG" id="bter:100647384"/>
<dbReference type="Proteomes" id="UP000835206">
    <property type="component" value="Chromosome 9"/>
</dbReference>
<feature type="compositionally biased region" description="Basic and acidic residues" evidence="6">
    <location>
        <begin position="197"/>
        <end position="211"/>
    </location>
</feature>
<dbReference type="OrthoDB" id="3066195at2759"/>
<evidence type="ECO:0000256" key="2">
    <source>
        <dbReference type="ARBA" id="ARBA00016807"/>
    </source>
</evidence>
<dbReference type="InterPro" id="IPR001005">
    <property type="entry name" value="SANT/Myb"/>
</dbReference>
<evidence type="ECO:0000256" key="5">
    <source>
        <dbReference type="ARBA" id="ARBA00025466"/>
    </source>
</evidence>
<dbReference type="AlphaFoldDB" id="A0A9B0BY01"/>
<accession>A0A9B0BY01</accession>
<comment type="subunit">
    <text evidence="1">Self-associates forming complexes of several hundred monomers.</text>
</comment>
<keyword evidence="3" id="KW-0805">Transcription regulation</keyword>
<evidence type="ECO:0000313" key="9">
    <source>
        <dbReference type="RefSeq" id="XP_003397719.2"/>
    </source>
</evidence>
<dbReference type="GeneID" id="100647384"/>
<evidence type="ECO:0000256" key="6">
    <source>
        <dbReference type="SAM" id="MobiDB-lite"/>
    </source>
</evidence>
<keyword evidence="8" id="KW-1185">Reference proteome</keyword>
<protein>
    <recommendedName>
        <fullName evidence="2">Regulatory protein zeste</fullName>
    </recommendedName>
</protein>